<dbReference type="Pfam" id="PF01547">
    <property type="entry name" value="SBP_bac_1"/>
    <property type="match status" value="1"/>
</dbReference>
<evidence type="ECO:0000313" key="3">
    <source>
        <dbReference type="Proteomes" id="UP001596047"/>
    </source>
</evidence>
<evidence type="ECO:0000313" key="2">
    <source>
        <dbReference type="EMBL" id="MFC5649900.1"/>
    </source>
</evidence>
<dbReference type="PANTHER" id="PTHR43649:SF27">
    <property type="entry name" value="EXTRACELLULAR SOLUTE-BINDING PROTEIN FAMILY 1"/>
    <property type="match status" value="1"/>
</dbReference>
<proteinExistence type="predicted"/>
<dbReference type="InterPro" id="IPR006059">
    <property type="entry name" value="SBP"/>
</dbReference>
<gene>
    <name evidence="2" type="ORF">ACFPYJ_12365</name>
</gene>
<protein>
    <submittedName>
        <fullName evidence="2">Extracellular solute-binding protein</fullName>
    </submittedName>
</protein>
<dbReference type="PROSITE" id="PS51257">
    <property type="entry name" value="PROKAR_LIPOPROTEIN"/>
    <property type="match status" value="1"/>
</dbReference>
<evidence type="ECO:0000256" key="1">
    <source>
        <dbReference type="SAM" id="SignalP"/>
    </source>
</evidence>
<feature type="signal peptide" evidence="1">
    <location>
        <begin position="1"/>
        <end position="21"/>
    </location>
</feature>
<keyword evidence="1" id="KW-0732">Signal</keyword>
<name>A0ABW0W0E6_9BACL</name>
<accession>A0ABW0W0E6</accession>
<dbReference type="RefSeq" id="WP_379188449.1">
    <property type="nucleotide sequence ID" value="NZ_JBHSOW010000043.1"/>
</dbReference>
<reference evidence="3" key="1">
    <citation type="journal article" date="2019" name="Int. J. Syst. Evol. Microbiol.">
        <title>The Global Catalogue of Microorganisms (GCM) 10K type strain sequencing project: providing services to taxonomists for standard genome sequencing and annotation.</title>
        <authorList>
            <consortium name="The Broad Institute Genomics Platform"/>
            <consortium name="The Broad Institute Genome Sequencing Center for Infectious Disease"/>
            <person name="Wu L."/>
            <person name="Ma J."/>
        </authorList>
    </citation>
    <scope>NUCLEOTIDE SEQUENCE [LARGE SCALE GENOMIC DNA]</scope>
    <source>
        <strain evidence="3">CGMCC 1.3240</strain>
    </source>
</reference>
<dbReference type="Proteomes" id="UP001596047">
    <property type="component" value="Unassembled WGS sequence"/>
</dbReference>
<organism evidence="2 3">
    <name type="scientific">Paenibacillus solisilvae</name>
    <dbReference type="NCBI Taxonomy" id="2486751"/>
    <lineage>
        <taxon>Bacteria</taxon>
        <taxon>Bacillati</taxon>
        <taxon>Bacillota</taxon>
        <taxon>Bacilli</taxon>
        <taxon>Bacillales</taxon>
        <taxon>Paenibacillaceae</taxon>
        <taxon>Paenibacillus</taxon>
    </lineage>
</organism>
<feature type="chain" id="PRO_5046635498" evidence="1">
    <location>
        <begin position="22"/>
        <end position="988"/>
    </location>
</feature>
<sequence length="988" mass="113545">MKKTVKALISFLVFVSLSCSNWNGQIAYLEGNKTAEADVKAPAKTDAGILEQNYSDLLETWKNIPPVSPFRVVAKPNTSAADPSRITSKADSFGYPSDTIRFNNNAEMTFEVNVKQSGLYQIAFDYYIMDTSILPTEGYVKINGQYPYYEARRIIFQNLWENNTQNLKTDRYGNQLLPRPAKAEGWQTTYAYDSSYFHMEPLKFKLSEGNNQITIVNTRGDMLLGDVIVQSPLQQDTYEQYLELQKVKAAEPEDENIVITEGENYTYKNDSSIRASSEKNSALTPYDSEKRLLNIIDGTSWLKGGQSVTWKLNVPKSGYYHLAFKYKQSIKYDLPAFRKIEIDGQVPFRELENYPFPYGDRWQNETLGNGEKPYLFYLEQGDHALRLTVNLSNLRPLAEDMTAMMNEINALTLKIQKLTGNKSDVYRDWALSEYIPNLDKTLNGWADRLDQRYKQVDLYNRDTAEIEELINLKLAAKQLRKLAKDPDALPNHLDLLSQGSSSASQYMGDLLQRITESPLSIDKIYTYQNNELPAPTAGLFKRMKESFKSFFMSFGKKQYSTAKDSNGELEVWVNRPRQYVELLQKMIDEQYTPETGINVKLSIMPDENKLILANASGKQPDVALGVSNYLPYELAIRGAVMDLRKFGDYSEVMKQFSEGAIIPFAFEDGVYALPETQNFWVQFYRKDIMDSLKLPIPSTWDDVVNILPELQRLGMNYYEPNALYRGFKPFTTTTPFIYQFGGELFDKDGMSTAIDSEKALEGIKFMTDLYTIYNVPEDVPNFYNHFRYGTLPIGISDFSTYIQLRTAAPEIANWWKITLHPGVEKDGHVVRWAPAGGQSGMIFKDTGHPQESWSFLKWWMSADVQLEYANSLQTAYGETYMWNTANLSAFEQLPWPEEDKKVILEQFKWVREPSRVPGAYMVEREISNVWNKVVFNGKNPRTTIDDSVIRTDREIKKKMEEFGYFKDGQVVKPYPVPTISTINKWVER</sequence>
<dbReference type="InterPro" id="IPR050490">
    <property type="entry name" value="Bact_solute-bd_prot1"/>
</dbReference>
<keyword evidence="3" id="KW-1185">Reference proteome</keyword>
<dbReference type="Gene3D" id="2.60.120.260">
    <property type="entry name" value="Galactose-binding domain-like"/>
    <property type="match status" value="2"/>
</dbReference>
<dbReference type="PANTHER" id="PTHR43649">
    <property type="entry name" value="ARABINOSE-BINDING PROTEIN-RELATED"/>
    <property type="match status" value="1"/>
</dbReference>
<dbReference type="Gene3D" id="3.40.190.10">
    <property type="entry name" value="Periplasmic binding protein-like II"/>
    <property type="match status" value="1"/>
</dbReference>
<dbReference type="EMBL" id="JBHSOW010000043">
    <property type="protein sequence ID" value="MFC5649900.1"/>
    <property type="molecule type" value="Genomic_DNA"/>
</dbReference>
<comment type="caution">
    <text evidence="2">The sequence shown here is derived from an EMBL/GenBank/DDBJ whole genome shotgun (WGS) entry which is preliminary data.</text>
</comment>
<dbReference type="SUPFAM" id="SSF53850">
    <property type="entry name" value="Periplasmic binding protein-like II"/>
    <property type="match status" value="1"/>
</dbReference>